<dbReference type="EMBL" id="MQTW01000496">
    <property type="protein sequence ID" value="RYC79855.1"/>
    <property type="molecule type" value="Genomic_DNA"/>
</dbReference>
<evidence type="ECO:0000256" key="2">
    <source>
        <dbReference type="ARBA" id="ARBA00022679"/>
    </source>
</evidence>
<evidence type="ECO:0000256" key="3">
    <source>
        <dbReference type="ARBA" id="ARBA00022691"/>
    </source>
</evidence>
<evidence type="ECO:0000256" key="1">
    <source>
        <dbReference type="ARBA" id="ARBA00022603"/>
    </source>
</evidence>
<evidence type="ECO:0000259" key="4">
    <source>
        <dbReference type="Pfam" id="PF02384"/>
    </source>
</evidence>
<dbReference type="SUPFAM" id="SSF53335">
    <property type="entry name" value="S-adenosyl-L-methionine-dependent methyltransferases"/>
    <property type="match status" value="1"/>
</dbReference>
<reference evidence="5 6" key="1">
    <citation type="submission" date="2016-12" db="EMBL/GenBank/DDBJ databases">
        <title>Draft genome sequence of Fusarium oxysporum causing rot on Narcissus.</title>
        <authorList>
            <person name="Armitage A.D."/>
            <person name="Taylor A."/>
            <person name="Clarkson J.P."/>
            <person name="Harrison R.J."/>
            <person name="Jackson A.C."/>
        </authorList>
    </citation>
    <scope>NUCLEOTIDE SEQUENCE [LARGE SCALE GENOMIC DNA]</scope>
    <source>
        <strain evidence="5 6">N139</strain>
    </source>
</reference>
<comment type="caution">
    <text evidence="5">The sequence shown here is derived from an EMBL/GenBank/DDBJ whole genome shotgun (WGS) entry which is preliminary data.</text>
</comment>
<evidence type="ECO:0000313" key="5">
    <source>
        <dbReference type="EMBL" id="RYC79855.1"/>
    </source>
</evidence>
<sequence>MAWLSRWDLFSWPSTPIYYRRRWYSETWDSPPLARNTTPPPQRLSDVKDVSRVRWCLDIESGRTMGNRPPWWDAWLRPDTGAQVKGLVRVLGYLPDGRPPEEVATMEKAAEYGADAVFFEIEQHGRRASAQAFIYGVNTLADDREFAERHRMLWSWGGVPLVYRRTPGLLQLFRCAHRPDFLTDDGRIQCNPIKYLDLATAIELDPWWDEDSIRSGTLWTDPATCDLLLSNSKAAHKSLFDAFKRLSSYLDEKNILPKRLRRRLLILSLLIAYLEQRGVFGEGFFAAFQPDAQRFFEVLGNGPALVKLLAALEDRFNGNVFTLEPSEVDKLLSTQQLERFARMIEARENQTGQLSLWDLYSFRDLPVELISQIYQLFVENEDSSVYTPPFLVRFLVEEALNWDALDHITSHNQVVLDPSCGSGVFLVEAYKRLVLHWRLRHQWRRPDKHVLQSLLAFVHGVDLEEDAVELAGFSLCLAMCDALQPAQIRRSIKLFPNLRQQTLHHGCFFAAKEAGQLPARIGAVLGNPPFASTLQTPATQRAYARYQTEHHKKLPDKQAGYLFLHEASEIMEDGATISMLQQYNFLYNQNALAFRQQYLERYWVREILDFVSVRGLFQKGDADTKVIVVVAQKRVRPDTATLLHATFRRTGRIDAEQGLDLDYYDLHVVPYRVAQTNDRLWRANLLGGGRTLSLVNRLAQMRTLRQYAEQRDWDVGEGFIVGKKVQRKRAPHLTGHPYLPSKALTTSGIDESQIQPLKDEFFRSAYTERRFTPPMLLVREQMHLAHAVWQGHYLTYSQRMVGFCAPQKDLPKLNAIDRWMSAEKRTLRAYLALTSPGLFAQKATALQADDIYSIPYPADGSFDLSDNERIVVDDIVDYQSDLIRLGESSIAMRQVADEDLQVYAEVLANQVNALYGSPSFGLRGQFSWSGAVCQAYAFGDAQIDWSGAEELRDRISALLHAPSHQHLALTRICRLYDHRFLFILKPDRLRYWMRSVGLRDADDILADLRAQGY</sequence>
<accession>A0A4Q2UZ38</accession>
<dbReference type="InterPro" id="IPR050953">
    <property type="entry name" value="N4_N6_ade-DNA_methylase"/>
</dbReference>
<protein>
    <recommendedName>
        <fullName evidence="4">DNA methylase adenine-specific domain-containing protein</fullName>
    </recommendedName>
</protein>
<keyword evidence="3" id="KW-0949">S-adenosyl-L-methionine</keyword>
<evidence type="ECO:0000313" key="6">
    <source>
        <dbReference type="Proteomes" id="UP000290540"/>
    </source>
</evidence>
<keyword evidence="1" id="KW-0489">Methyltransferase</keyword>
<feature type="domain" description="DNA methylase adenine-specific" evidence="4">
    <location>
        <begin position="380"/>
        <end position="634"/>
    </location>
</feature>
<proteinExistence type="predicted"/>
<dbReference type="Gene3D" id="3.40.50.150">
    <property type="entry name" value="Vaccinia Virus protein VP39"/>
    <property type="match status" value="1"/>
</dbReference>
<name>A0A4Q2UZ38_FUSOX</name>
<organism evidence="5 6">
    <name type="scientific">Fusarium oxysporum f. sp. narcissi</name>
    <dbReference type="NCBI Taxonomy" id="451672"/>
    <lineage>
        <taxon>Eukaryota</taxon>
        <taxon>Fungi</taxon>
        <taxon>Dikarya</taxon>
        <taxon>Ascomycota</taxon>
        <taxon>Pezizomycotina</taxon>
        <taxon>Sordariomycetes</taxon>
        <taxon>Hypocreomycetidae</taxon>
        <taxon>Hypocreales</taxon>
        <taxon>Nectriaceae</taxon>
        <taxon>Fusarium</taxon>
        <taxon>Fusarium oxysporum species complex</taxon>
    </lineage>
</organism>
<keyword evidence="2" id="KW-0808">Transferase</keyword>
<dbReference type="GO" id="GO:0008170">
    <property type="term" value="F:N-methyltransferase activity"/>
    <property type="evidence" value="ECO:0007669"/>
    <property type="project" value="InterPro"/>
</dbReference>
<dbReference type="InterPro" id="IPR003356">
    <property type="entry name" value="DNA_methylase_A-5"/>
</dbReference>
<gene>
    <name evidence="5" type="ORF">BFJ63_vAg17265</name>
</gene>
<dbReference type="Pfam" id="PF02384">
    <property type="entry name" value="N6_Mtase"/>
    <property type="match status" value="1"/>
</dbReference>
<dbReference type="GO" id="GO:0003677">
    <property type="term" value="F:DNA binding"/>
    <property type="evidence" value="ECO:0007669"/>
    <property type="project" value="InterPro"/>
</dbReference>
<dbReference type="AlphaFoldDB" id="A0A4Q2UZ38"/>
<dbReference type="GO" id="GO:0032259">
    <property type="term" value="P:methylation"/>
    <property type="evidence" value="ECO:0007669"/>
    <property type="project" value="UniProtKB-KW"/>
</dbReference>
<dbReference type="PANTHER" id="PTHR33841:SF5">
    <property type="entry name" value="DNA METHYLASE (MODIFICATION METHYLASE) (METHYLTRANSFERASE)-RELATED"/>
    <property type="match status" value="1"/>
</dbReference>
<dbReference type="PANTHER" id="PTHR33841">
    <property type="entry name" value="DNA METHYLTRANSFERASE YEEA-RELATED"/>
    <property type="match status" value="1"/>
</dbReference>
<dbReference type="PRINTS" id="PR00507">
    <property type="entry name" value="N12N6MTFRASE"/>
</dbReference>
<dbReference type="InterPro" id="IPR029063">
    <property type="entry name" value="SAM-dependent_MTases_sf"/>
</dbReference>
<dbReference type="Proteomes" id="UP000290540">
    <property type="component" value="Unassembled WGS sequence"/>
</dbReference>